<sequence>MEGLIPFLMHAMKKSHRLHHTYRSFSTGSTASYHLLDAAQPSAAEGSSHRRTRSDFQPPTAEFLHHRSAFDSNTTCSTPNTYNHAAKLKGN</sequence>
<proteinExistence type="predicted"/>
<keyword evidence="3" id="KW-1185">Reference proteome</keyword>
<protein>
    <submittedName>
        <fullName evidence="2">Uncharacterized protein</fullName>
    </submittedName>
</protein>
<dbReference type="EMBL" id="LEKV01004777">
    <property type="protein sequence ID" value="KVH93339.1"/>
    <property type="molecule type" value="Genomic_DNA"/>
</dbReference>
<dbReference type="PANTHER" id="PTHR38370">
    <property type="entry name" value="BETA-1,4-XYLOSIDASE"/>
    <property type="match status" value="1"/>
</dbReference>
<evidence type="ECO:0000313" key="3">
    <source>
        <dbReference type="Proteomes" id="UP000243975"/>
    </source>
</evidence>
<dbReference type="Gramene" id="KVH93339">
    <property type="protein sequence ID" value="KVH93339"/>
    <property type="gene ID" value="Ccrd_004610"/>
</dbReference>
<organism evidence="2 3">
    <name type="scientific">Cynara cardunculus var. scolymus</name>
    <name type="common">Globe artichoke</name>
    <name type="synonym">Cynara scolymus</name>
    <dbReference type="NCBI Taxonomy" id="59895"/>
    <lineage>
        <taxon>Eukaryota</taxon>
        <taxon>Viridiplantae</taxon>
        <taxon>Streptophyta</taxon>
        <taxon>Embryophyta</taxon>
        <taxon>Tracheophyta</taxon>
        <taxon>Spermatophyta</taxon>
        <taxon>Magnoliopsida</taxon>
        <taxon>eudicotyledons</taxon>
        <taxon>Gunneridae</taxon>
        <taxon>Pentapetalae</taxon>
        <taxon>asterids</taxon>
        <taxon>campanulids</taxon>
        <taxon>Asterales</taxon>
        <taxon>Asteraceae</taxon>
        <taxon>Carduoideae</taxon>
        <taxon>Cardueae</taxon>
        <taxon>Carduinae</taxon>
        <taxon>Cynara</taxon>
    </lineage>
</organism>
<feature type="region of interest" description="Disordered" evidence="1">
    <location>
        <begin position="39"/>
        <end position="58"/>
    </location>
</feature>
<dbReference type="PANTHER" id="PTHR38370:SF1">
    <property type="entry name" value="BETA-1,4-XYLOSIDASE"/>
    <property type="match status" value="1"/>
</dbReference>
<gene>
    <name evidence="2" type="ORF">Ccrd_004610</name>
</gene>
<dbReference type="OrthoDB" id="1929722at2759"/>
<name>A0A118JV17_CYNCS</name>
<reference evidence="2 3" key="1">
    <citation type="journal article" date="2016" name="Sci. Rep.">
        <title>The genome sequence of the outbreeding globe artichoke constructed de novo incorporating a phase-aware low-pass sequencing strategy of F1 progeny.</title>
        <authorList>
            <person name="Scaglione D."/>
            <person name="Reyes-Chin-Wo S."/>
            <person name="Acquadro A."/>
            <person name="Froenicke L."/>
            <person name="Portis E."/>
            <person name="Beitel C."/>
            <person name="Tirone M."/>
            <person name="Mauro R."/>
            <person name="Lo Monaco A."/>
            <person name="Mauromicale G."/>
            <person name="Faccioli P."/>
            <person name="Cattivelli L."/>
            <person name="Rieseberg L."/>
            <person name="Michelmore R."/>
            <person name="Lanteri S."/>
        </authorList>
    </citation>
    <scope>NUCLEOTIDE SEQUENCE [LARGE SCALE GENOMIC DNA]</scope>
    <source>
        <strain evidence="2">2C</strain>
    </source>
</reference>
<dbReference type="AlphaFoldDB" id="A0A118JV17"/>
<dbReference type="Proteomes" id="UP000243975">
    <property type="component" value="Unassembled WGS sequence"/>
</dbReference>
<evidence type="ECO:0000256" key="1">
    <source>
        <dbReference type="SAM" id="MobiDB-lite"/>
    </source>
</evidence>
<comment type="caution">
    <text evidence="2">The sequence shown here is derived from an EMBL/GenBank/DDBJ whole genome shotgun (WGS) entry which is preliminary data.</text>
</comment>
<dbReference type="OMA" id="MFDHTSC"/>
<evidence type="ECO:0000313" key="2">
    <source>
        <dbReference type="EMBL" id="KVH93339.1"/>
    </source>
</evidence>
<accession>A0A118JV17</accession>